<reference evidence="3" key="1">
    <citation type="submission" date="2016-03" db="EMBL/GenBank/DDBJ databases">
        <authorList>
            <person name="Devillers Hugo."/>
        </authorList>
    </citation>
    <scope>NUCLEOTIDE SEQUENCE [LARGE SCALE GENOMIC DNA]</scope>
</reference>
<protein>
    <submittedName>
        <fullName evidence="2">LAME_0H02498g1_1</fullName>
    </submittedName>
</protein>
<name>A0A1G4KDT2_9SACH</name>
<dbReference type="PANTHER" id="PTHR12903">
    <property type="entry name" value="MITOCHONDRIAL RIBOSOMAL PROTEIN L24"/>
    <property type="match status" value="1"/>
</dbReference>
<dbReference type="GO" id="GO:0006412">
    <property type="term" value="P:translation"/>
    <property type="evidence" value="ECO:0007669"/>
    <property type="project" value="InterPro"/>
</dbReference>
<dbReference type="AlphaFoldDB" id="A0A1G4KDT2"/>
<evidence type="ECO:0000313" key="2">
    <source>
        <dbReference type="EMBL" id="SCV02535.1"/>
    </source>
</evidence>
<dbReference type="GO" id="GO:0003735">
    <property type="term" value="F:structural constituent of ribosome"/>
    <property type="evidence" value="ECO:0007669"/>
    <property type="project" value="InterPro"/>
</dbReference>
<dbReference type="SUPFAM" id="SSF50104">
    <property type="entry name" value="Translation proteins SH3-like domain"/>
    <property type="match status" value="1"/>
</dbReference>
<dbReference type="InterPro" id="IPR003256">
    <property type="entry name" value="Ribosomal_uL24"/>
</dbReference>
<dbReference type="InterPro" id="IPR008991">
    <property type="entry name" value="Translation_prot_SH3-like_sf"/>
</dbReference>
<evidence type="ECO:0000256" key="1">
    <source>
        <dbReference type="ARBA" id="ARBA00010618"/>
    </source>
</evidence>
<proteinExistence type="inferred from homology"/>
<gene>
    <name evidence="2" type="ORF">LAME_0H02498G</name>
</gene>
<dbReference type="EMBL" id="LT598480">
    <property type="protein sequence ID" value="SCV02535.1"/>
    <property type="molecule type" value="Genomic_DNA"/>
</dbReference>
<dbReference type="GO" id="GO:0005840">
    <property type="term" value="C:ribosome"/>
    <property type="evidence" value="ECO:0007669"/>
    <property type="project" value="InterPro"/>
</dbReference>
<keyword evidence="3" id="KW-1185">Reference proteome</keyword>
<evidence type="ECO:0000313" key="3">
    <source>
        <dbReference type="Proteomes" id="UP000191144"/>
    </source>
</evidence>
<organism evidence="2 3">
    <name type="scientific">Lachancea meyersii CBS 8951</name>
    <dbReference type="NCBI Taxonomy" id="1266667"/>
    <lineage>
        <taxon>Eukaryota</taxon>
        <taxon>Fungi</taxon>
        <taxon>Dikarya</taxon>
        <taxon>Ascomycota</taxon>
        <taxon>Saccharomycotina</taxon>
        <taxon>Saccharomycetes</taxon>
        <taxon>Saccharomycetales</taxon>
        <taxon>Saccharomycetaceae</taxon>
        <taxon>Lachancea</taxon>
    </lineage>
</organism>
<dbReference type="OrthoDB" id="359154at2759"/>
<dbReference type="Proteomes" id="UP000191144">
    <property type="component" value="Chromosome H"/>
</dbReference>
<dbReference type="Pfam" id="PF22682">
    <property type="entry name" value="Ribosomal_uL24m-like"/>
    <property type="match status" value="1"/>
</dbReference>
<sequence length="293" mass="32904">MSGYQHLSKAGSRFLKQVENRPKHLVDHFKKFEEKSMPSFLVPSISRVEDSERFQSVREWKYMPGDRVVVTKGRWKGQVCVIQQLDKETNGFVLDENGPTKTVPVPKQFWSEGQNSHMVTFPMAVAQKDVKLVADIDDPKVPGAVKTVAVRDIVFRGSYYDDGYKKLMPLRCVSGQEDLVIPWPKPEAKPDGELATSGEVAREQTFWVSSIAQSPIPQGALLTIRNPKSKFRRGTLTARDIAKLVAPKMPLTKAKKAFIAEKEELAAGSKRKLSDQDKELIGSTVLEHLSKKL</sequence>
<accession>A0A1G4KDT2</accession>
<comment type="similarity">
    <text evidence="1">Belongs to the universal ribosomal protein uL24 family.</text>
</comment>